<sequence length="315" mass="35020">MVKVLASEVKRFMTECLKSAGAKTRPAKQQADLLIYADKMGLATQGLNKLDSCVNDIKSGLCLPNNKPVVLKMEPSASWIDAKNVMAATAGHFAMERAIKIANKTGVGWVLATGCNHDAEPFSYWVKQATDRGLIGLAFSAYSSFLQEQLQLEYTEPLYIGSGKNELVPVSDVRIVYENQNIDERSLRSPISEIISSGYKKRGFETMLEVLGFPGKENLQSWSAEPLTKKLVNSFVAVNPTCFALGIDSRYTKFVEVWKQWDEMDPKLPELLENNEGALTSHLDDQSLSYKIHQINASLNLAHKLGVKPMELQED</sequence>
<accession>A0A8S1A5L8</accession>
<proteinExistence type="inferred from homology"/>
<evidence type="ECO:0000313" key="4">
    <source>
        <dbReference type="Proteomes" id="UP000494106"/>
    </source>
</evidence>
<dbReference type="InterPro" id="IPR003767">
    <property type="entry name" value="Malate/L-lactate_DH-like"/>
</dbReference>
<dbReference type="InterPro" id="IPR036111">
    <property type="entry name" value="Mal/L-sulfo/L-lacto_DH-like_sf"/>
</dbReference>
<dbReference type="SUPFAM" id="SSF89733">
    <property type="entry name" value="L-sulfolactate dehydrogenase-like"/>
    <property type="match status" value="1"/>
</dbReference>
<name>A0A8S1A5L8_ARCPL</name>
<reference evidence="3 4" key="1">
    <citation type="submission" date="2020-04" db="EMBL/GenBank/DDBJ databases">
        <authorList>
            <person name="Wallbank WR R."/>
            <person name="Pardo Diaz C."/>
            <person name="Kozak K."/>
            <person name="Martin S."/>
            <person name="Jiggins C."/>
            <person name="Moest M."/>
            <person name="Warren A I."/>
            <person name="Byers J.R.P. K."/>
            <person name="Montejo-Kovacevich G."/>
            <person name="Yen C E."/>
        </authorList>
    </citation>
    <scope>NUCLEOTIDE SEQUENCE [LARGE SCALE GENOMIC DNA]</scope>
</reference>
<protein>
    <submittedName>
        <fullName evidence="3">Uncharacterized protein</fullName>
    </submittedName>
</protein>
<evidence type="ECO:0000256" key="1">
    <source>
        <dbReference type="ARBA" id="ARBA00006056"/>
    </source>
</evidence>
<dbReference type="Proteomes" id="UP000494106">
    <property type="component" value="Unassembled WGS sequence"/>
</dbReference>
<dbReference type="Gene3D" id="1.10.1530.10">
    <property type="match status" value="1"/>
</dbReference>
<dbReference type="EMBL" id="CADEBC010000513">
    <property type="protein sequence ID" value="CAB3242352.1"/>
    <property type="molecule type" value="Genomic_DNA"/>
</dbReference>
<dbReference type="OrthoDB" id="7881616at2759"/>
<keyword evidence="2" id="KW-0560">Oxidoreductase</keyword>
<organism evidence="3 4">
    <name type="scientific">Arctia plantaginis</name>
    <name type="common">Wood tiger moth</name>
    <name type="synonym">Phalaena plantaginis</name>
    <dbReference type="NCBI Taxonomy" id="874455"/>
    <lineage>
        <taxon>Eukaryota</taxon>
        <taxon>Metazoa</taxon>
        <taxon>Ecdysozoa</taxon>
        <taxon>Arthropoda</taxon>
        <taxon>Hexapoda</taxon>
        <taxon>Insecta</taxon>
        <taxon>Pterygota</taxon>
        <taxon>Neoptera</taxon>
        <taxon>Endopterygota</taxon>
        <taxon>Lepidoptera</taxon>
        <taxon>Glossata</taxon>
        <taxon>Ditrysia</taxon>
        <taxon>Noctuoidea</taxon>
        <taxon>Erebidae</taxon>
        <taxon>Arctiinae</taxon>
        <taxon>Arctia</taxon>
    </lineage>
</organism>
<gene>
    <name evidence="3" type="ORF">APLA_LOCUS8994</name>
</gene>
<comment type="caution">
    <text evidence="3">The sequence shown here is derived from an EMBL/GenBank/DDBJ whole genome shotgun (WGS) entry which is preliminary data.</text>
</comment>
<comment type="similarity">
    <text evidence="1">Belongs to the LDH2/MDH2 oxidoreductase family.</text>
</comment>
<dbReference type="InterPro" id="IPR043143">
    <property type="entry name" value="Mal/L-sulf/L-lact_DH-like_NADP"/>
</dbReference>
<dbReference type="PANTHER" id="PTHR11091">
    <property type="entry name" value="OXIDOREDUCTASE-RELATED"/>
    <property type="match status" value="1"/>
</dbReference>
<dbReference type="Gene3D" id="3.30.1370.60">
    <property type="entry name" value="Hypothetical oxidoreductase yiak, domain 2"/>
    <property type="match status" value="1"/>
</dbReference>
<dbReference type="PANTHER" id="PTHR11091:SF0">
    <property type="entry name" value="MALATE DEHYDROGENASE"/>
    <property type="match status" value="1"/>
</dbReference>
<dbReference type="Pfam" id="PF02615">
    <property type="entry name" value="Ldh_2"/>
    <property type="match status" value="1"/>
</dbReference>
<keyword evidence="4" id="KW-1185">Reference proteome</keyword>
<dbReference type="InterPro" id="IPR043144">
    <property type="entry name" value="Mal/L-sulf/L-lact_DH-like_ah"/>
</dbReference>
<dbReference type="AlphaFoldDB" id="A0A8S1A5L8"/>
<evidence type="ECO:0000313" key="3">
    <source>
        <dbReference type="EMBL" id="CAB3242352.1"/>
    </source>
</evidence>
<dbReference type="GO" id="GO:0016491">
    <property type="term" value="F:oxidoreductase activity"/>
    <property type="evidence" value="ECO:0007669"/>
    <property type="project" value="UniProtKB-KW"/>
</dbReference>
<evidence type="ECO:0000256" key="2">
    <source>
        <dbReference type="ARBA" id="ARBA00023002"/>
    </source>
</evidence>